<evidence type="ECO:0000313" key="1">
    <source>
        <dbReference type="EMBL" id="PSH62084.1"/>
    </source>
</evidence>
<proteinExistence type="predicted"/>
<accession>A0A2P7B6I8</accession>
<comment type="caution">
    <text evidence="1">The sequence shown here is derived from an EMBL/GenBank/DDBJ whole genome shotgun (WGS) entry which is preliminary data.</text>
</comment>
<sequence length="105" mass="12518">MSDDDLTEEEERRMAANLMIGRKKSAPIVELRKSRSKVKIELVTLRFVQHVDRLTKEWLWCVVEQKGDKCWFEIEKYEDRKKAQIAADNYQGAGDKVEWCEKKVW</sequence>
<protein>
    <submittedName>
        <fullName evidence="1">Uncharacterized protein</fullName>
    </submittedName>
</protein>
<dbReference type="Proteomes" id="UP000241764">
    <property type="component" value="Unassembled WGS sequence"/>
</dbReference>
<dbReference type="AlphaFoldDB" id="A0A2P7B6I8"/>
<keyword evidence="2" id="KW-1185">Reference proteome</keyword>
<reference evidence="2" key="1">
    <citation type="submission" date="2017-11" db="EMBL/GenBank/DDBJ databases">
        <authorList>
            <person name="Kuznetsova I."/>
            <person name="Sazanova A."/>
            <person name="Chirak E."/>
            <person name="Safronova V."/>
            <person name="Willems A."/>
        </authorList>
    </citation>
    <scope>NUCLEOTIDE SEQUENCE [LARGE SCALE GENOMIC DNA]</scope>
    <source>
        <strain evidence="2">CCBAU 03422</strain>
    </source>
</reference>
<name>A0A2P7B6I8_9HYPH</name>
<evidence type="ECO:0000313" key="2">
    <source>
        <dbReference type="Proteomes" id="UP000241764"/>
    </source>
</evidence>
<organism evidence="1 2">
    <name type="scientific">Phyllobacterium sophorae</name>
    <dbReference type="NCBI Taxonomy" id="1520277"/>
    <lineage>
        <taxon>Bacteria</taxon>
        <taxon>Pseudomonadati</taxon>
        <taxon>Pseudomonadota</taxon>
        <taxon>Alphaproteobacteria</taxon>
        <taxon>Hyphomicrobiales</taxon>
        <taxon>Phyllobacteriaceae</taxon>
        <taxon>Phyllobacterium</taxon>
    </lineage>
</organism>
<gene>
    <name evidence="1" type="ORF">CU103_19720</name>
</gene>
<dbReference type="RefSeq" id="WP_106665752.1">
    <property type="nucleotide sequence ID" value="NZ_PGGM01000010.1"/>
</dbReference>
<dbReference type="EMBL" id="PGGM01000010">
    <property type="protein sequence ID" value="PSH62084.1"/>
    <property type="molecule type" value="Genomic_DNA"/>
</dbReference>